<evidence type="ECO:0000256" key="7">
    <source>
        <dbReference type="SAM" id="Phobius"/>
    </source>
</evidence>
<feature type="transmembrane region" description="Helical" evidence="7">
    <location>
        <begin position="170"/>
        <end position="192"/>
    </location>
</feature>
<accession>A0A644WX28</accession>
<evidence type="ECO:0000256" key="4">
    <source>
        <dbReference type="ARBA" id="ARBA00022692"/>
    </source>
</evidence>
<feature type="transmembrane region" description="Helical" evidence="7">
    <location>
        <begin position="275"/>
        <end position="296"/>
    </location>
</feature>
<keyword evidence="6 7" id="KW-0472">Membrane</keyword>
<feature type="transmembrane region" description="Helical" evidence="7">
    <location>
        <begin position="121"/>
        <end position="141"/>
    </location>
</feature>
<reference evidence="9" key="1">
    <citation type="submission" date="2019-08" db="EMBL/GenBank/DDBJ databases">
        <authorList>
            <person name="Kucharzyk K."/>
            <person name="Murdoch R.W."/>
            <person name="Higgins S."/>
            <person name="Loffler F."/>
        </authorList>
    </citation>
    <scope>NUCLEOTIDE SEQUENCE</scope>
</reference>
<evidence type="ECO:0000313" key="9">
    <source>
        <dbReference type="EMBL" id="MPM08460.1"/>
    </source>
</evidence>
<evidence type="ECO:0000256" key="3">
    <source>
        <dbReference type="ARBA" id="ARBA00022475"/>
    </source>
</evidence>
<dbReference type="GO" id="GO:0055085">
    <property type="term" value="P:transmembrane transport"/>
    <property type="evidence" value="ECO:0007669"/>
    <property type="project" value="InterPro"/>
</dbReference>
<feature type="transmembrane region" description="Helical" evidence="7">
    <location>
        <begin position="212"/>
        <end position="231"/>
    </location>
</feature>
<dbReference type="InterPro" id="IPR051393">
    <property type="entry name" value="ABC_transporter_permease"/>
</dbReference>
<sequence length="306" mass="34471">MQLQKRLAEEKKTRFRRNCGESKFIGLMFVLPWLIGFVCFKAGPLVMSMVLSFTKYNVISSPRWIGFTNYENMFSDPDFWTAANVNIQYVLMTVSLRLSFALFIAYVLTSNVRFIGLFRSMYYIPSLMGGNVAIAILWRYLFLKDGLINSILGIFGVSPIAFFSGDFSSLAIISLLHVWQFGATMVIFLAALKGVPKSLSEAALVDGAKRSRIFFSITLPYISPVIFFNLMTNMVTAFQEFNSAFMVTNGGPGKATTLMSLLIYNNAFKFLKMGYSSALSVILFLAIVTVTLILFATSRRWVNYQD</sequence>
<comment type="subcellular location">
    <subcellularLocation>
        <location evidence="1">Cell membrane</location>
        <topology evidence="1">Multi-pass membrane protein</topology>
    </subcellularLocation>
</comment>
<dbReference type="PANTHER" id="PTHR30193:SF1">
    <property type="entry name" value="ABC TRANSPORTER PERMEASE PROTEIN YESP-RELATED"/>
    <property type="match status" value="1"/>
</dbReference>
<feature type="transmembrane region" description="Helical" evidence="7">
    <location>
        <begin position="87"/>
        <end position="109"/>
    </location>
</feature>
<proteinExistence type="predicted"/>
<dbReference type="InterPro" id="IPR000515">
    <property type="entry name" value="MetI-like"/>
</dbReference>
<dbReference type="Gene3D" id="1.10.3720.10">
    <property type="entry name" value="MetI-like"/>
    <property type="match status" value="1"/>
</dbReference>
<keyword evidence="4 7" id="KW-0812">Transmembrane</keyword>
<gene>
    <name evidence="9" type="primary">lacF_18</name>
    <name evidence="9" type="ORF">SDC9_54772</name>
</gene>
<protein>
    <submittedName>
        <fullName evidence="9">Lactose transport system permease protein LacF</fullName>
    </submittedName>
</protein>
<dbReference type="GO" id="GO:0005886">
    <property type="term" value="C:plasma membrane"/>
    <property type="evidence" value="ECO:0007669"/>
    <property type="project" value="UniProtKB-SubCell"/>
</dbReference>
<keyword evidence="2" id="KW-0813">Transport</keyword>
<keyword evidence="5 7" id="KW-1133">Transmembrane helix</keyword>
<dbReference type="CDD" id="cd06261">
    <property type="entry name" value="TM_PBP2"/>
    <property type="match status" value="1"/>
</dbReference>
<dbReference type="PROSITE" id="PS50928">
    <property type="entry name" value="ABC_TM1"/>
    <property type="match status" value="1"/>
</dbReference>
<evidence type="ECO:0000256" key="5">
    <source>
        <dbReference type="ARBA" id="ARBA00022989"/>
    </source>
</evidence>
<keyword evidence="3" id="KW-1003">Cell membrane</keyword>
<comment type="caution">
    <text evidence="9">The sequence shown here is derived from an EMBL/GenBank/DDBJ whole genome shotgun (WGS) entry which is preliminary data.</text>
</comment>
<evidence type="ECO:0000256" key="2">
    <source>
        <dbReference type="ARBA" id="ARBA00022448"/>
    </source>
</evidence>
<dbReference type="AlphaFoldDB" id="A0A644WX28"/>
<organism evidence="9">
    <name type="scientific">bioreactor metagenome</name>
    <dbReference type="NCBI Taxonomy" id="1076179"/>
    <lineage>
        <taxon>unclassified sequences</taxon>
        <taxon>metagenomes</taxon>
        <taxon>ecological metagenomes</taxon>
    </lineage>
</organism>
<feature type="domain" description="ABC transmembrane type-1" evidence="8">
    <location>
        <begin position="83"/>
        <end position="294"/>
    </location>
</feature>
<dbReference type="Pfam" id="PF00528">
    <property type="entry name" value="BPD_transp_1"/>
    <property type="match status" value="1"/>
</dbReference>
<evidence type="ECO:0000256" key="1">
    <source>
        <dbReference type="ARBA" id="ARBA00004651"/>
    </source>
</evidence>
<dbReference type="EMBL" id="VSSQ01001451">
    <property type="protein sequence ID" value="MPM08460.1"/>
    <property type="molecule type" value="Genomic_DNA"/>
</dbReference>
<dbReference type="InterPro" id="IPR035906">
    <property type="entry name" value="MetI-like_sf"/>
</dbReference>
<feature type="transmembrane region" description="Helical" evidence="7">
    <location>
        <begin position="24"/>
        <end position="43"/>
    </location>
</feature>
<name>A0A644WX28_9ZZZZ</name>
<dbReference type="SUPFAM" id="SSF161098">
    <property type="entry name" value="MetI-like"/>
    <property type="match status" value="1"/>
</dbReference>
<dbReference type="PANTHER" id="PTHR30193">
    <property type="entry name" value="ABC TRANSPORTER PERMEASE PROTEIN"/>
    <property type="match status" value="1"/>
</dbReference>
<evidence type="ECO:0000259" key="8">
    <source>
        <dbReference type="PROSITE" id="PS50928"/>
    </source>
</evidence>
<evidence type="ECO:0000256" key="6">
    <source>
        <dbReference type="ARBA" id="ARBA00023136"/>
    </source>
</evidence>